<keyword evidence="1" id="KW-0413">Isomerase</keyword>
<dbReference type="Pfam" id="PF02962">
    <property type="entry name" value="CHMI"/>
    <property type="match status" value="1"/>
</dbReference>
<evidence type="ECO:0000313" key="1">
    <source>
        <dbReference type="EMBL" id="VDC29630.1"/>
    </source>
</evidence>
<dbReference type="OrthoDB" id="9814215at2"/>
<sequence length="129" mass="14980">MPHFIVEYTDNIKDEMNIVELFEKVHEILIARHTIFPIGGIRSRAIELKDYRMADGAENDAFVHAVLKIGAGRSEEVKKEVCEALFEVIKDHFSIIMSKRYLALSMELYEFSESGSYKQNNIHARFKKE</sequence>
<name>A0A3P5X3G6_9BACL</name>
<dbReference type="SUPFAM" id="SSF55331">
    <property type="entry name" value="Tautomerase/MIF"/>
    <property type="match status" value="1"/>
</dbReference>
<dbReference type="PANTHER" id="PTHR37950:SF1">
    <property type="entry name" value="4-HYDROXYPHENYLACETATE CATABOLISM PROTEIN"/>
    <property type="match status" value="1"/>
</dbReference>
<protein>
    <submittedName>
        <fullName evidence="1">5-carboxymethyl-2-hydroxymuconate Delta-isomerase</fullName>
        <ecNumber evidence="1">5.3.3.10</ecNumber>
    </submittedName>
</protein>
<dbReference type="InterPro" id="IPR014347">
    <property type="entry name" value="Tautomerase/MIF_sf"/>
</dbReference>
<dbReference type="EC" id="5.3.3.10" evidence="1"/>
<dbReference type="Gene3D" id="3.30.429.10">
    <property type="entry name" value="Macrophage Migration Inhibitory Factor"/>
    <property type="match status" value="1"/>
</dbReference>
<dbReference type="AlphaFoldDB" id="A0A3P5X3G6"/>
<keyword evidence="2" id="KW-1185">Reference proteome</keyword>
<proteinExistence type="predicted"/>
<dbReference type="GO" id="GO:0008704">
    <property type="term" value="F:5-carboxymethyl-2-hydroxymuconate delta-isomerase activity"/>
    <property type="evidence" value="ECO:0007669"/>
    <property type="project" value="UniProtKB-EC"/>
</dbReference>
<gene>
    <name evidence="1" type="primary">hpcD</name>
    <name evidence="1" type="ORF">FILTAD_02186</name>
</gene>
<organism evidence="1 2">
    <name type="scientific">Filibacter tadaridae</name>
    <dbReference type="NCBI Taxonomy" id="2483811"/>
    <lineage>
        <taxon>Bacteria</taxon>
        <taxon>Bacillati</taxon>
        <taxon>Bacillota</taxon>
        <taxon>Bacilli</taxon>
        <taxon>Bacillales</taxon>
        <taxon>Caryophanaceae</taxon>
        <taxon>Filibacter</taxon>
    </lineage>
</organism>
<dbReference type="RefSeq" id="WP_124070810.1">
    <property type="nucleotide sequence ID" value="NZ_CBCRXF010000001.1"/>
</dbReference>
<reference evidence="1 2" key="1">
    <citation type="submission" date="2018-11" db="EMBL/GenBank/DDBJ databases">
        <authorList>
            <person name="Criscuolo A."/>
        </authorList>
    </citation>
    <scope>NUCLEOTIDE SEQUENCE [LARGE SCALE GENOMIC DNA]</scope>
    <source>
        <strain evidence="1">ATB-66</strain>
    </source>
</reference>
<accession>A0A3P5X3G6</accession>
<dbReference type="EMBL" id="UXAV01000042">
    <property type="protein sequence ID" value="VDC29630.1"/>
    <property type="molecule type" value="Genomic_DNA"/>
</dbReference>
<dbReference type="InterPro" id="IPR004220">
    <property type="entry name" value="5-COMe_2-OHmuconate_Isoase"/>
</dbReference>
<dbReference type="PANTHER" id="PTHR37950">
    <property type="entry name" value="4-HYDROXYPHENYLACETATE CATABOLISM PROTEIN"/>
    <property type="match status" value="1"/>
</dbReference>
<evidence type="ECO:0000313" key="2">
    <source>
        <dbReference type="Proteomes" id="UP000270468"/>
    </source>
</evidence>
<dbReference type="CDD" id="cd00580">
    <property type="entry name" value="CHMI"/>
    <property type="match status" value="1"/>
</dbReference>
<dbReference type="Proteomes" id="UP000270468">
    <property type="component" value="Unassembled WGS sequence"/>
</dbReference>